<dbReference type="GO" id="GO:0016020">
    <property type="term" value="C:membrane"/>
    <property type="evidence" value="ECO:0007669"/>
    <property type="project" value="TreeGrafter"/>
</dbReference>
<name>A0A448Z176_9STRA</name>
<dbReference type="Proteomes" id="UP000291116">
    <property type="component" value="Unassembled WGS sequence"/>
</dbReference>
<dbReference type="GO" id="GO:0005524">
    <property type="term" value="F:ATP binding"/>
    <property type="evidence" value="ECO:0007669"/>
    <property type="project" value="UniProtKB-KW"/>
</dbReference>
<dbReference type="GO" id="GO:0007015">
    <property type="term" value="P:actin filament organization"/>
    <property type="evidence" value="ECO:0007669"/>
    <property type="project" value="TreeGrafter"/>
</dbReference>
<protein>
    <recommendedName>
        <fullName evidence="7">Myosin motor domain-containing protein</fullName>
    </recommendedName>
</protein>
<evidence type="ECO:0000256" key="5">
    <source>
        <dbReference type="ARBA" id="ARBA00023203"/>
    </source>
</evidence>
<organism evidence="8 9">
    <name type="scientific">Pseudo-nitzschia multistriata</name>
    <dbReference type="NCBI Taxonomy" id="183589"/>
    <lineage>
        <taxon>Eukaryota</taxon>
        <taxon>Sar</taxon>
        <taxon>Stramenopiles</taxon>
        <taxon>Ochrophyta</taxon>
        <taxon>Bacillariophyta</taxon>
        <taxon>Bacillariophyceae</taxon>
        <taxon>Bacillariophycidae</taxon>
        <taxon>Bacillariales</taxon>
        <taxon>Bacillariaceae</taxon>
        <taxon>Pseudo-nitzschia</taxon>
    </lineage>
</organism>
<evidence type="ECO:0000256" key="3">
    <source>
        <dbReference type="ARBA" id="ARBA00023123"/>
    </source>
</evidence>
<gene>
    <name evidence="8" type="ORF">PSNMU_V1.4_AUG-EV-PASAV3_0025000</name>
</gene>
<dbReference type="GO" id="GO:0016459">
    <property type="term" value="C:myosin complex"/>
    <property type="evidence" value="ECO:0007669"/>
    <property type="project" value="UniProtKB-KW"/>
</dbReference>
<sequence>MDHLACAQLSRPALNDDAQSRTTTSSDSKDIIHRIIQSSPVFEAFGNAKTIRNDNSSRFGKFIQLQFAIEPRAVARREGRDVPYTELFGSRVSTYLLEKNRVVFHSEGERTFHIFYQLLAAPSDFKQAMWPFFGDLDANDFLYTAESADETNSEDEHELWSKTKKALETFKVKNVSLTVLMRALGIVLQLGNLVFEHDSSSEYEQSTIISSKDQLERLSEMMGVESHDLQETITSRTLRTPNEEPIKVQLTPEVAKEACDGLAKEIYARIFEAVVQRVNKYTMPNEQNVDNESGTLKQISLLDIFGFENFEVNKFEQLCINYCNEKLQGRYVEDNFHEIKDQYIEEGVDLYDFKLVDNSDILHLLEGTHGLITILNEECFRPKGNDESFVFKAKKRHVGSTGKLIDKNLHTRTEFDINHFAGSVCYDAQNFVLSNTDKLPPDLIACAANSTNVIIRDEFRKLLVSEEDGTGPKRRKNTRKTVLSKFQVQLNSLMSAMEGTKIRYIRCIKPNKSMIPKMTDHASAMRQMECSGLLTALTISRESYPQSMEYEFILNRYSCLPDNYELSEGKGDMELREKVSHMLTKCLKPISRKNRDGSRIMPFACGKTRVFFKAGAQDQLEDLIGQYYDTNARVIQSWCRGSMAARLKIRKKKAIYTIQSFSRMALAILYFRLHRSAATIICNWVRCCFAVAVLRKRYEDSILEAQRQVQTTYSSKPLSKTDGPHILETNREFVSASGSSSKETLQKLEEQIGELSNINIGLTKEIFKLRHEKNRMRQQHQSTVVQMSSKFSVLKKELESTNRKYQRQKQGSDKVICKGEDKDISREIACLKEKHSLAVIKLKDELHDTRKSHQQYLTRLVDVLETTHNMREEEIAKISRELISIKKEKDDKIMSLRREIKALKKANTSKLSSSNGVGTRKDTDDSKHFNDAAADLENFVIQSTTQEHQNNADAVKQQQKMLDMIRSLKILYQNKS</sequence>
<keyword evidence="9" id="KW-1185">Reference proteome</keyword>
<keyword evidence="1" id="KW-0547">Nucleotide-binding</keyword>
<dbReference type="SUPFAM" id="SSF52540">
    <property type="entry name" value="P-loop containing nucleoside triphosphate hydrolases"/>
    <property type="match status" value="1"/>
</dbReference>
<evidence type="ECO:0000313" key="8">
    <source>
        <dbReference type="EMBL" id="VEU35754.1"/>
    </source>
</evidence>
<dbReference type="CDD" id="cd00124">
    <property type="entry name" value="MYSc"/>
    <property type="match status" value="1"/>
</dbReference>
<evidence type="ECO:0000256" key="1">
    <source>
        <dbReference type="ARBA" id="ARBA00022741"/>
    </source>
</evidence>
<comment type="similarity">
    <text evidence="6">Belongs to the TRAFAC class myosin-kinesin ATPase superfamily. Myosin family.</text>
</comment>
<dbReference type="SMART" id="SM00242">
    <property type="entry name" value="MYSc"/>
    <property type="match status" value="1"/>
</dbReference>
<dbReference type="GO" id="GO:0005737">
    <property type="term" value="C:cytoplasm"/>
    <property type="evidence" value="ECO:0007669"/>
    <property type="project" value="TreeGrafter"/>
</dbReference>
<dbReference type="Pfam" id="PF00063">
    <property type="entry name" value="Myosin_head"/>
    <property type="match status" value="1"/>
</dbReference>
<dbReference type="InterPro" id="IPR036961">
    <property type="entry name" value="Kinesin_motor_dom_sf"/>
</dbReference>
<dbReference type="InterPro" id="IPR001609">
    <property type="entry name" value="Myosin_head_motor_dom-like"/>
</dbReference>
<dbReference type="Gene3D" id="1.10.10.820">
    <property type="match status" value="1"/>
</dbReference>
<dbReference type="PROSITE" id="PS51456">
    <property type="entry name" value="MYOSIN_MOTOR"/>
    <property type="match status" value="1"/>
</dbReference>
<keyword evidence="2" id="KW-0067">ATP-binding</keyword>
<feature type="region of interest" description="Actin-binding" evidence="6">
    <location>
        <begin position="490"/>
        <end position="512"/>
    </location>
</feature>
<evidence type="ECO:0000259" key="7">
    <source>
        <dbReference type="PROSITE" id="PS51456"/>
    </source>
</evidence>
<dbReference type="PANTHER" id="PTHR13140:SF706">
    <property type="entry name" value="DILUTE CLASS UNCONVENTIONAL MYOSIN, ISOFORM C"/>
    <property type="match status" value="1"/>
</dbReference>
<keyword evidence="5 6" id="KW-0009">Actin-binding</keyword>
<dbReference type="Gene3D" id="1.20.120.720">
    <property type="entry name" value="Myosin VI head, motor domain, U50 subdomain"/>
    <property type="match status" value="1"/>
</dbReference>
<accession>A0A448Z176</accession>
<dbReference type="AlphaFoldDB" id="A0A448Z176"/>
<keyword evidence="3 6" id="KW-0518">Myosin</keyword>
<dbReference type="GO" id="GO:0000146">
    <property type="term" value="F:microfilament motor activity"/>
    <property type="evidence" value="ECO:0007669"/>
    <property type="project" value="TreeGrafter"/>
</dbReference>
<comment type="caution">
    <text evidence="6">Lacks conserved residue(s) required for the propagation of feature annotation.</text>
</comment>
<proteinExistence type="inferred from homology"/>
<dbReference type="Gene3D" id="3.40.850.10">
    <property type="entry name" value="Kinesin motor domain"/>
    <property type="match status" value="1"/>
</dbReference>
<dbReference type="Gene3D" id="1.20.5.4820">
    <property type="match status" value="1"/>
</dbReference>
<evidence type="ECO:0000313" key="9">
    <source>
        <dbReference type="Proteomes" id="UP000291116"/>
    </source>
</evidence>
<dbReference type="GO" id="GO:0051015">
    <property type="term" value="F:actin filament binding"/>
    <property type="evidence" value="ECO:0007669"/>
    <property type="project" value="TreeGrafter"/>
</dbReference>
<evidence type="ECO:0000256" key="2">
    <source>
        <dbReference type="ARBA" id="ARBA00022840"/>
    </source>
</evidence>
<dbReference type="Gene3D" id="1.20.58.530">
    <property type="match status" value="1"/>
</dbReference>
<dbReference type="PRINTS" id="PR00193">
    <property type="entry name" value="MYOSINHEAVY"/>
</dbReference>
<dbReference type="PANTHER" id="PTHR13140">
    <property type="entry name" value="MYOSIN"/>
    <property type="match status" value="1"/>
</dbReference>
<dbReference type="InterPro" id="IPR027417">
    <property type="entry name" value="P-loop_NTPase"/>
</dbReference>
<dbReference type="OrthoDB" id="46642at2759"/>
<dbReference type="EMBL" id="CAACVS010000068">
    <property type="protein sequence ID" value="VEU35754.1"/>
    <property type="molecule type" value="Genomic_DNA"/>
</dbReference>
<keyword evidence="4" id="KW-0505">Motor protein</keyword>
<evidence type="ECO:0000256" key="4">
    <source>
        <dbReference type="ARBA" id="ARBA00023175"/>
    </source>
</evidence>
<reference evidence="8 9" key="1">
    <citation type="submission" date="2019-01" db="EMBL/GenBank/DDBJ databases">
        <authorList>
            <person name="Ferrante I. M."/>
        </authorList>
    </citation>
    <scope>NUCLEOTIDE SEQUENCE [LARGE SCALE GENOMIC DNA]</scope>
    <source>
        <strain evidence="8 9">B856</strain>
    </source>
</reference>
<evidence type="ECO:0000256" key="6">
    <source>
        <dbReference type="PROSITE-ProRule" id="PRU00782"/>
    </source>
</evidence>
<feature type="domain" description="Myosin motor" evidence="7">
    <location>
        <begin position="1"/>
        <end position="625"/>
    </location>
</feature>